<dbReference type="RefSeq" id="WP_150416842.1">
    <property type="nucleotide sequence ID" value="NZ_VYQF01000011.1"/>
</dbReference>
<keyword evidence="2" id="KW-1185">Reference proteome</keyword>
<gene>
    <name evidence="1" type="ORF">FW778_20905</name>
</gene>
<dbReference type="GO" id="GO:0000272">
    <property type="term" value="P:polysaccharide catabolic process"/>
    <property type="evidence" value="ECO:0007669"/>
    <property type="project" value="TreeGrafter"/>
</dbReference>
<name>A0A5J5IAS1_9BACT</name>
<dbReference type="AlphaFoldDB" id="A0A5J5IAS1"/>
<evidence type="ECO:0000313" key="1">
    <source>
        <dbReference type="EMBL" id="KAA9035686.1"/>
    </source>
</evidence>
<accession>A0A5J5IAS1</accession>
<dbReference type="Gene3D" id="3.20.20.80">
    <property type="entry name" value="Glycosidases"/>
    <property type="match status" value="1"/>
</dbReference>
<comment type="caution">
    <text evidence="1">The sequence shown here is derived from an EMBL/GenBank/DDBJ whole genome shotgun (WGS) entry which is preliminary data.</text>
</comment>
<proteinExistence type="predicted"/>
<evidence type="ECO:0000313" key="2">
    <source>
        <dbReference type="Proteomes" id="UP000326903"/>
    </source>
</evidence>
<dbReference type="InterPro" id="IPR017853">
    <property type="entry name" value="GH"/>
</dbReference>
<dbReference type="PANTHER" id="PTHR43576">
    <property type="entry name" value="ALPHA-L-ARABINOFURANOSIDASE C-RELATED"/>
    <property type="match status" value="1"/>
</dbReference>
<sequence length="581" mass="62100">MEKLSSASILFVVLLNISCKKNSLAGGGGGGINPPPPTDSVYNPTDPSLTSTIGFFNEGWKPKSFTVPDVIAGSVASNSATDSLTIDVNKVLVKVPPYVYGANSNLWSGQTVNQPALMQYLTDLSPNIIRGPGGSISDVYFWNGTDANPSPPDAPASLLNSAGIATTASYWYGGNNASWTFSLSNYYNLLAQTNSTGIITVNYGYARYGTSANPVATAAHLAADWVRYDKGRTKYWEIGNENYGNWEAGYNIDPAKNKDGQPATISGAVYGSHVKIFVDSMKTAAQETGATIYIGAVLYQQLPANFDYTSIKTWNLGVLQNAGSKVDYFIVHDYFTAYAANSSVSDILNTGATIPAGVMSYVSQQLTASGVGLKPVAFTEWNIQAIGSKQSVSYISGIHAAKTIGAIIKNNFGEASRWDIANGYANGDDQGMFNNGDEPGAPLWNPRPSFYYLYYFQKFFGDRMVFDTLKALNSDITTYSSTFSSGQAATVIINSAGLSHVVAIDFKHFPAGSKYYWYVLTGGTDNAPFSSQVFVNGNGPSTATGGPLNYSSLKAYSANLNGTIKINVPPLSVIYLVADKK</sequence>
<reference evidence="1 2" key="1">
    <citation type="submission" date="2019-09" db="EMBL/GenBank/DDBJ databases">
        <title>Draft genome sequence of Ginsengibacter sp. BR5-29.</title>
        <authorList>
            <person name="Im W.-T."/>
        </authorList>
    </citation>
    <scope>NUCLEOTIDE SEQUENCE [LARGE SCALE GENOMIC DNA]</scope>
    <source>
        <strain evidence="1 2">BR5-29</strain>
    </source>
</reference>
<organism evidence="1 2">
    <name type="scientific">Ginsengibacter hankyongi</name>
    <dbReference type="NCBI Taxonomy" id="2607284"/>
    <lineage>
        <taxon>Bacteria</taxon>
        <taxon>Pseudomonadati</taxon>
        <taxon>Bacteroidota</taxon>
        <taxon>Chitinophagia</taxon>
        <taxon>Chitinophagales</taxon>
        <taxon>Chitinophagaceae</taxon>
        <taxon>Ginsengibacter</taxon>
    </lineage>
</organism>
<protein>
    <submittedName>
        <fullName evidence="1">Alpha-L-arabinofuranosidase</fullName>
    </submittedName>
</protein>
<dbReference type="PANTHER" id="PTHR43576:SF3">
    <property type="entry name" value="ALPHA-L-ARABINOFURANOSIDASE C"/>
    <property type="match status" value="1"/>
</dbReference>
<dbReference type="Proteomes" id="UP000326903">
    <property type="component" value="Unassembled WGS sequence"/>
</dbReference>
<dbReference type="EMBL" id="VYQF01000011">
    <property type="protein sequence ID" value="KAA9035686.1"/>
    <property type="molecule type" value="Genomic_DNA"/>
</dbReference>
<dbReference type="SUPFAM" id="SSF51445">
    <property type="entry name" value="(Trans)glycosidases"/>
    <property type="match status" value="1"/>
</dbReference>